<gene>
    <name evidence="1" type="ORF">VNO80_18347</name>
</gene>
<accession>A0AAN9MF74</accession>
<sequence>MLILSGKTAPPVFCDHRILVKPSPLGFQKHFSHTLNSTLVSDSILIAHLHHDHAGGRLRSIVTCQNSDSR</sequence>
<evidence type="ECO:0000313" key="2">
    <source>
        <dbReference type="Proteomes" id="UP001374584"/>
    </source>
</evidence>
<evidence type="ECO:0000313" key="1">
    <source>
        <dbReference type="EMBL" id="KAK7352916.1"/>
    </source>
</evidence>
<proteinExistence type="predicted"/>
<name>A0AAN9MF74_PHACN</name>
<keyword evidence="2" id="KW-1185">Reference proteome</keyword>
<organism evidence="1 2">
    <name type="scientific">Phaseolus coccineus</name>
    <name type="common">Scarlet runner bean</name>
    <name type="synonym">Phaseolus multiflorus</name>
    <dbReference type="NCBI Taxonomy" id="3886"/>
    <lineage>
        <taxon>Eukaryota</taxon>
        <taxon>Viridiplantae</taxon>
        <taxon>Streptophyta</taxon>
        <taxon>Embryophyta</taxon>
        <taxon>Tracheophyta</taxon>
        <taxon>Spermatophyta</taxon>
        <taxon>Magnoliopsida</taxon>
        <taxon>eudicotyledons</taxon>
        <taxon>Gunneridae</taxon>
        <taxon>Pentapetalae</taxon>
        <taxon>rosids</taxon>
        <taxon>fabids</taxon>
        <taxon>Fabales</taxon>
        <taxon>Fabaceae</taxon>
        <taxon>Papilionoideae</taxon>
        <taxon>50 kb inversion clade</taxon>
        <taxon>NPAAA clade</taxon>
        <taxon>indigoferoid/millettioid clade</taxon>
        <taxon>Phaseoleae</taxon>
        <taxon>Phaseolus</taxon>
    </lineage>
</organism>
<reference evidence="1 2" key="1">
    <citation type="submission" date="2024-01" db="EMBL/GenBank/DDBJ databases">
        <title>The genomes of 5 underutilized Papilionoideae crops provide insights into root nodulation and disease resistanc.</title>
        <authorList>
            <person name="Jiang F."/>
        </authorList>
    </citation>
    <scope>NUCLEOTIDE SEQUENCE [LARGE SCALE GENOMIC DNA]</scope>
    <source>
        <strain evidence="1">JINMINGXINNONG_FW02</strain>
        <tissue evidence="1">Leaves</tissue>
    </source>
</reference>
<comment type="caution">
    <text evidence="1">The sequence shown here is derived from an EMBL/GenBank/DDBJ whole genome shotgun (WGS) entry which is preliminary data.</text>
</comment>
<dbReference type="Proteomes" id="UP001374584">
    <property type="component" value="Unassembled WGS sequence"/>
</dbReference>
<protein>
    <submittedName>
        <fullName evidence="1">Uncharacterized protein</fullName>
    </submittedName>
</protein>
<dbReference type="EMBL" id="JAYMYR010000007">
    <property type="protein sequence ID" value="KAK7352916.1"/>
    <property type="molecule type" value="Genomic_DNA"/>
</dbReference>
<dbReference type="AlphaFoldDB" id="A0AAN9MF74"/>